<dbReference type="EMBL" id="JACVVK020000338">
    <property type="protein sequence ID" value="KAK7477910.1"/>
    <property type="molecule type" value="Genomic_DNA"/>
</dbReference>
<protein>
    <submittedName>
        <fullName evidence="2">Uncharacterized protein</fullName>
    </submittedName>
</protein>
<accession>A0ABD0JTE9</accession>
<feature type="non-terminal residue" evidence="2">
    <location>
        <position position="127"/>
    </location>
</feature>
<feature type="signal peptide" evidence="1">
    <location>
        <begin position="1"/>
        <end position="15"/>
    </location>
</feature>
<sequence length="127" mass="13972">MGLLVVAVVLSVVMADPVTPKFAGVGRGMTQVVTPKLVGAMSAGETSRLPDTVEEVLLLGERMGLKGEKLANFYDSELERRRLVQDAEAERFARDRQAEREHQLELERMRLGVSQKSAKANASISYL</sequence>
<reference evidence="2 3" key="1">
    <citation type="journal article" date="2023" name="Sci. Data">
        <title>Genome assembly of the Korean intertidal mud-creeper Batillaria attramentaria.</title>
        <authorList>
            <person name="Patra A.K."/>
            <person name="Ho P.T."/>
            <person name="Jun S."/>
            <person name="Lee S.J."/>
            <person name="Kim Y."/>
            <person name="Won Y.J."/>
        </authorList>
    </citation>
    <scope>NUCLEOTIDE SEQUENCE [LARGE SCALE GENOMIC DNA]</scope>
    <source>
        <strain evidence="2">Wonlab-2016</strain>
    </source>
</reference>
<evidence type="ECO:0000313" key="2">
    <source>
        <dbReference type="EMBL" id="KAK7477910.1"/>
    </source>
</evidence>
<keyword evidence="3" id="KW-1185">Reference proteome</keyword>
<feature type="chain" id="PRO_5044872867" evidence="1">
    <location>
        <begin position="16"/>
        <end position="127"/>
    </location>
</feature>
<proteinExistence type="predicted"/>
<comment type="caution">
    <text evidence="2">The sequence shown here is derived from an EMBL/GenBank/DDBJ whole genome shotgun (WGS) entry which is preliminary data.</text>
</comment>
<organism evidence="2 3">
    <name type="scientific">Batillaria attramentaria</name>
    <dbReference type="NCBI Taxonomy" id="370345"/>
    <lineage>
        <taxon>Eukaryota</taxon>
        <taxon>Metazoa</taxon>
        <taxon>Spiralia</taxon>
        <taxon>Lophotrochozoa</taxon>
        <taxon>Mollusca</taxon>
        <taxon>Gastropoda</taxon>
        <taxon>Caenogastropoda</taxon>
        <taxon>Sorbeoconcha</taxon>
        <taxon>Cerithioidea</taxon>
        <taxon>Batillariidae</taxon>
        <taxon>Batillaria</taxon>
    </lineage>
</organism>
<gene>
    <name evidence="2" type="ORF">BaRGS_00030819</name>
</gene>
<evidence type="ECO:0000313" key="3">
    <source>
        <dbReference type="Proteomes" id="UP001519460"/>
    </source>
</evidence>
<evidence type="ECO:0000256" key="1">
    <source>
        <dbReference type="SAM" id="SignalP"/>
    </source>
</evidence>
<dbReference type="Proteomes" id="UP001519460">
    <property type="component" value="Unassembled WGS sequence"/>
</dbReference>
<keyword evidence="1" id="KW-0732">Signal</keyword>
<dbReference type="AlphaFoldDB" id="A0ABD0JTE9"/>
<name>A0ABD0JTE9_9CAEN</name>